<evidence type="ECO:0008006" key="2">
    <source>
        <dbReference type="Google" id="ProtNLM"/>
    </source>
</evidence>
<feature type="non-terminal residue" evidence="1">
    <location>
        <position position="111"/>
    </location>
</feature>
<organism evidence="1">
    <name type="scientific">marine sediment metagenome</name>
    <dbReference type="NCBI Taxonomy" id="412755"/>
    <lineage>
        <taxon>unclassified sequences</taxon>
        <taxon>metagenomes</taxon>
        <taxon>ecological metagenomes</taxon>
    </lineage>
</organism>
<comment type="caution">
    <text evidence="1">The sequence shown here is derived from an EMBL/GenBank/DDBJ whole genome shotgun (WGS) entry which is preliminary data.</text>
</comment>
<dbReference type="Gene3D" id="1.10.3210.10">
    <property type="entry name" value="Hypothetical protein af1432"/>
    <property type="match status" value="1"/>
</dbReference>
<dbReference type="AlphaFoldDB" id="A0A0F9H9S7"/>
<protein>
    <recommendedName>
        <fullName evidence="2">HD domain-containing protein</fullName>
    </recommendedName>
</protein>
<gene>
    <name evidence="1" type="ORF">LCGC14_1730500</name>
</gene>
<accession>A0A0F9H9S7</accession>
<dbReference type="EMBL" id="LAZR01015699">
    <property type="protein sequence ID" value="KKM07785.1"/>
    <property type="molecule type" value="Genomic_DNA"/>
</dbReference>
<proteinExistence type="predicted"/>
<evidence type="ECO:0000313" key="1">
    <source>
        <dbReference type="EMBL" id="KKM07785.1"/>
    </source>
</evidence>
<sequence>MLMLTYSGRKISILYPGVEDINIEDIAHALSLQCRYNGHCNKFYSVAEHSILAARMFKARYGIKFECDFIYTLMHDAAEAYVGDLISPVKSELLPFIIIETRFLNTIKDRF</sequence>
<name>A0A0F9H9S7_9ZZZZ</name>
<dbReference type="SUPFAM" id="SSF109604">
    <property type="entry name" value="HD-domain/PDEase-like"/>
    <property type="match status" value="1"/>
</dbReference>
<reference evidence="1" key="1">
    <citation type="journal article" date="2015" name="Nature">
        <title>Complex archaea that bridge the gap between prokaryotes and eukaryotes.</title>
        <authorList>
            <person name="Spang A."/>
            <person name="Saw J.H."/>
            <person name="Jorgensen S.L."/>
            <person name="Zaremba-Niedzwiedzka K."/>
            <person name="Martijn J."/>
            <person name="Lind A.E."/>
            <person name="van Eijk R."/>
            <person name="Schleper C."/>
            <person name="Guy L."/>
            <person name="Ettema T.J."/>
        </authorList>
    </citation>
    <scope>NUCLEOTIDE SEQUENCE</scope>
</reference>